<reference evidence="3" key="1">
    <citation type="journal article" date="2008" name="Nat. Genet.">
        <title>The Pristionchus pacificus genome provides a unique perspective on nematode lifestyle and parasitism.</title>
        <authorList>
            <person name="Dieterich C."/>
            <person name="Clifton S.W."/>
            <person name="Schuster L.N."/>
            <person name="Chinwalla A."/>
            <person name="Delehaunty K."/>
            <person name="Dinkelacker I."/>
            <person name="Fulton L."/>
            <person name="Fulton R."/>
            <person name="Godfrey J."/>
            <person name="Minx P."/>
            <person name="Mitreva M."/>
            <person name="Roeseler W."/>
            <person name="Tian H."/>
            <person name="Witte H."/>
            <person name="Yang S.P."/>
            <person name="Wilson R.K."/>
            <person name="Sommer R.J."/>
        </authorList>
    </citation>
    <scope>NUCLEOTIDE SEQUENCE [LARGE SCALE GENOMIC DNA]</scope>
    <source>
        <strain evidence="3">PS312</strain>
    </source>
</reference>
<accession>A0A2A6C897</accession>
<gene>
    <name evidence="2" type="primary">WBGene00107804</name>
</gene>
<evidence type="ECO:0000256" key="1">
    <source>
        <dbReference type="SAM" id="MobiDB-lite"/>
    </source>
</evidence>
<evidence type="ECO:0000313" key="2">
    <source>
        <dbReference type="EnsemblMetazoa" id="PPA18250.1"/>
    </source>
</evidence>
<dbReference type="InterPro" id="IPR001810">
    <property type="entry name" value="F-box_dom"/>
</dbReference>
<accession>A0A8R1YDL6</accession>
<evidence type="ECO:0000313" key="3">
    <source>
        <dbReference type="Proteomes" id="UP000005239"/>
    </source>
</evidence>
<proteinExistence type="predicted"/>
<keyword evidence="3" id="KW-1185">Reference proteome</keyword>
<dbReference type="AlphaFoldDB" id="A0A2A6C897"/>
<organism evidence="2 3">
    <name type="scientific">Pristionchus pacificus</name>
    <name type="common">Parasitic nematode worm</name>
    <dbReference type="NCBI Taxonomy" id="54126"/>
    <lineage>
        <taxon>Eukaryota</taxon>
        <taxon>Metazoa</taxon>
        <taxon>Ecdysozoa</taxon>
        <taxon>Nematoda</taxon>
        <taxon>Chromadorea</taxon>
        <taxon>Rhabditida</taxon>
        <taxon>Rhabditina</taxon>
        <taxon>Diplogasteromorpha</taxon>
        <taxon>Diplogasteroidea</taxon>
        <taxon>Neodiplogasteridae</taxon>
        <taxon>Pristionchus</taxon>
    </lineage>
</organism>
<protein>
    <submittedName>
        <fullName evidence="2">F-box domain-containing protein</fullName>
    </submittedName>
</protein>
<dbReference type="Pfam" id="PF00646">
    <property type="entry name" value="F-box"/>
    <property type="match status" value="1"/>
</dbReference>
<sequence length="430" mass="49032">MESDNDEYNEEEIIDDEWPDDYFDDPMIEVNDGNDDNIEEYRPETPPPPPRPPRISQAAITDPMEHRPITPPYTTQATFSDLCQHVLRRIVESLGLADRCRLMVTSRALKEAVENSRWTNLGNGKLIVTTFEKQIISQGLIVHVTFGGILIVNSYEEEWGQMFTKLHRTFETLHLQELQLNNVSLDHPLLQSVNDFLDSGVTFDRLSFMRAKIAAISDRQVLNFLSFGMRVPHVQSCHSSSQICLTPVNSFLCNLKWTRCETTLFYREYNLMNRAKHNVVFGMHMGALTEEQILSFTRPVTLNILKDDLSCWTGTKEEGLFVELVRRGHSLIKFGIKLITLEVLAKIIEAQRMSGPDVQCCSCNYTSYTHLGAKIMLEHSPIPDLRRLFMRERADGGPPPIARPIHYHPAVVAVTSRDHPAGPATTLEPW</sequence>
<feature type="region of interest" description="Disordered" evidence="1">
    <location>
        <begin position="1"/>
        <end position="57"/>
    </location>
</feature>
<dbReference type="Proteomes" id="UP000005239">
    <property type="component" value="Unassembled WGS sequence"/>
</dbReference>
<name>A0A2A6C897_PRIPA</name>
<reference evidence="2" key="2">
    <citation type="submission" date="2022-06" db="UniProtKB">
        <authorList>
            <consortium name="EnsemblMetazoa"/>
        </authorList>
    </citation>
    <scope>IDENTIFICATION</scope>
    <source>
        <strain evidence="2">PS312</strain>
    </source>
</reference>
<feature type="compositionally biased region" description="Pro residues" evidence="1">
    <location>
        <begin position="44"/>
        <end position="53"/>
    </location>
</feature>
<dbReference type="EnsemblMetazoa" id="PPA18250.1">
    <property type="protein sequence ID" value="PPA18250.1"/>
    <property type="gene ID" value="WBGene00107804"/>
</dbReference>
<feature type="compositionally biased region" description="Acidic residues" evidence="1">
    <location>
        <begin position="1"/>
        <end position="38"/>
    </location>
</feature>